<dbReference type="EMBL" id="JAESWB010000134">
    <property type="protein sequence ID" value="MBL4952161.1"/>
    <property type="molecule type" value="Genomic_DNA"/>
</dbReference>
<feature type="transmembrane region" description="Helical" evidence="1">
    <location>
        <begin position="6"/>
        <end position="21"/>
    </location>
</feature>
<feature type="transmembrane region" description="Helical" evidence="1">
    <location>
        <begin position="48"/>
        <end position="66"/>
    </location>
</feature>
<keyword evidence="3" id="KW-1185">Reference proteome</keyword>
<dbReference type="Proteomes" id="UP000623967">
    <property type="component" value="Unassembled WGS sequence"/>
</dbReference>
<organism evidence="2 3">
    <name type="scientific">Neobacillus paridis</name>
    <dbReference type="NCBI Taxonomy" id="2803862"/>
    <lineage>
        <taxon>Bacteria</taxon>
        <taxon>Bacillati</taxon>
        <taxon>Bacillota</taxon>
        <taxon>Bacilli</taxon>
        <taxon>Bacillales</taxon>
        <taxon>Bacillaceae</taxon>
        <taxon>Neobacillus</taxon>
    </lineage>
</organism>
<keyword evidence="1" id="KW-0472">Membrane</keyword>
<feature type="transmembrane region" description="Helical" evidence="1">
    <location>
        <begin position="72"/>
        <end position="90"/>
    </location>
</feature>
<accession>A0ABS1TLG8</accession>
<dbReference type="Pfam" id="PF12650">
    <property type="entry name" value="DUF3784"/>
    <property type="match status" value="1"/>
</dbReference>
<keyword evidence="1" id="KW-1133">Transmembrane helix</keyword>
<evidence type="ECO:0000313" key="2">
    <source>
        <dbReference type="EMBL" id="MBL4952161.1"/>
    </source>
</evidence>
<name>A0ABS1TLG8_9BACI</name>
<sequence length="96" mass="10590">MRMLGGIAVSAIFFIVGYLIWKKQKLWLIAGYQDSEFKGDKKKLARDGGIFCVIIGLLTLGLSLFIELVGNILGVIYAITVVILSIIFVIKVNISK</sequence>
<protein>
    <submittedName>
        <fullName evidence="2">DUF3784 domain-containing protein</fullName>
    </submittedName>
</protein>
<evidence type="ECO:0000313" key="3">
    <source>
        <dbReference type="Proteomes" id="UP000623967"/>
    </source>
</evidence>
<dbReference type="InterPro" id="IPR017259">
    <property type="entry name" value="UCP037672"/>
</dbReference>
<reference evidence="2 3" key="1">
    <citation type="submission" date="2021-01" db="EMBL/GenBank/DDBJ databases">
        <title>Genome public.</title>
        <authorList>
            <person name="Liu C."/>
            <person name="Sun Q."/>
        </authorList>
    </citation>
    <scope>NUCLEOTIDE SEQUENCE [LARGE SCALE GENOMIC DNA]</scope>
    <source>
        <strain evidence="2 3">YIM B02564</strain>
    </source>
</reference>
<keyword evidence="1" id="KW-0812">Transmembrane</keyword>
<evidence type="ECO:0000256" key="1">
    <source>
        <dbReference type="SAM" id="Phobius"/>
    </source>
</evidence>
<proteinExistence type="predicted"/>
<gene>
    <name evidence="2" type="ORF">JK635_08040</name>
</gene>
<comment type="caution">
    <text evidence="2">The sequence shown here is derived from an EMBL/GenBank/DDBJ whole genome shotgun (WGS) entry which is preliminary data.</text>
</comment>